<protein>
    <submittedName>
        <fullName evidence="2">Uncharacterized protein</fullName>
    </submittedName>
</protein>
<gene>
    <name evidence="2" type="ORF">ASPZODRAFT_144206</name>
</gene>
<dbReference type="EMBL" id="KV878346">
    <property type="protein sequence ID" value="OJJ44873.1"/>
    <property type="molecule type" value="Genomic_DNA"/>
</dbReference>
<evidence type="ECO:0000256" key="1">
    <source>
        <dbReference type="SAM" id="MobiDB-lite"/>
    </source>
</evidence>
<dbReference type="OrthoDB" id="5328412at2759"/>
<keyword evidence="3" id="KW-1185">Reference proteome</keyword>
<organism evidence="2 3">
    <name type="scientific">Penicilliopsis zonata CBS 506.65</name>
    <dbReference type="NCBI Taxonomy" id="1073090"/>
    <lineage>
        <taxon>Eukaryota</taxon>
        <taxon>Fungi</taxon>
        <taxon>Dikarya</taxon>
        <taxon>Ascomycota</taxon>
        <taxon>Pezizomycotina</taxon>
        <taxon>Eurotiomycetes</taxon>
        <taxon>Eurotiomycetidae</taxon>
        <taxon>Eurotiales</taxon>
        <taxon>Aspergillaceae</taxon>
        <taxon>Penicilliopsis</taxon>
    </lineage>
</organism>
<dbReference type="Proteomes" id="UP000184188">
    <property type="component" value="Unassembled WGS sequence"/>
</dbReference>
<evidence type="ECO:0000313" key="3">
    <source>
        <dbReference type="Proteomes" id="UP000184188"/>
    </source>
</evidence>
<dbReference type="SUPFAM" id="SSF48452">
    <property type="entry name" value="TPR-like"/>
    <property type="match status" value="1"/>
</dbReference>
<name>A0A1L9SCK1_9EURO</name>
<dbReference type="RefSeq" id="XP_022579383.1">
    <property type="nucleotide sequence ID" value="XM_022724991.1"/>
</dbReference>
<dbReference type="InterPro" id="IPR011990">
    <property type="entry name" value="TPR-like_helical_dom_sf"/>
</dbReference>
<dbReference type="VEuPathDB" id="FungiDB:ASPZODRAFT_144206"/>
<dbReference type="GeneID" id="34611456"/>
<sequence>MPRPKSFLKESKKKKTAQRTPRSADEFLAAGVELEEAGEKWRAGDATKSMRFFMRAIALYDEGLQAFPTAFDLAYNKARVQYETTQHPKLVTQLSAPLADVLRITLQSHRDALALDQDNADVLFNTAQVLTSLAEATTDTKHPADDQLAQAIQFLQEAIELFQRCLLLQELRYTESQEQIRLMEAEMSGQLQEQEHKQEQEIEHENEQEQEQEQWAAIVEPVTKNTLVDTAVAQLETLTTLCNLLVFTPGVGLAWVEEYSTDLYRAKIAAYAQGSDRNYEAAVAHAKFTCALSEVLYRSGRIEIDTYHREIGRAFGAELDLSADPDALCSKGEALASFNTAVADLPPAHDADALSNSLALRWQALSLALDALTAATKLPDVENLPKIHIGRGDAELGRWRLGAEPWNYSMAKENAAVLLKNAQTYYRGAAALARRDGAVEEEKEGTCKEAIAAALGQDTAKLEQLKMGAPQELSAVAEDMIDDGLVPPIIMQELS</sequence>
<dbReference type="Gene3D" id="1.25.40.10">
    <property type="entry name" value="Tetratricopeptide repeat domain"/>
    <property type="match status" value="1"/>
</dbReference>
<feature type="region of interest" description="Disordered" evidence="1">
    <location>
        <begin position="1"/>
        <end position="23"/>
    </location>
</feature>
<reference evidence="3" key="1">
    <citation type="journal article" date="2017" name="Genome Biol.">
        <title>Comparative genomics reveals high biological diversity and specific adaptations in the industrially and medically important fungal genus Aspergillus.</title>
        <authorList>
            <person name="de Vries R.P."/>
            <person name="Riley R."/>
            <person name="Wiebenga A."/>
            <person name="Aguilar-Osorio G."/>
            <person name="Amillis S."/>
            <person name="Uchima C.A."/>
            <person name="Anderluh G."/>
            <person name="Asadollahi M."/>
            <person name="Askin M."/>
            <person name="Barry K."/>
            <person name="Battaglia E."/>
            <person name="Bayram O."/>
            <person name="Benocci T."/>
            <person name="Braus-Stromeyer S.A."/>
            <person name="Caldana C."/>
            <person name="Canovas D."/>
            <person name="Cerqueira G.C."/>
            <person name="Chen F."/>
            <person name="Chen W."/>
            <person name="Choi C."/>
            <person name="Clum A."/>
            <person name="Dos Santos R.A."/>
            <person name="Damasio A.R."/>
            <person name="Diallinas G."/>
            <person name="Emri T."/>
            <person name="Fekete E."/>
            <person name="Flipphi M."/>
            <person name="Freyberg S."/>
            <person name="Gallo A."/>
            <person name="Gournas C."/>
            <person name="Habgood R."/>
            <person name="Hainaut M."/>
            <person name="Harispe M.L."/>
            <person name="Henrissat B."/>
            <person name="Hilden K.S."/>
            <person name="Hope R."/>
            <person name="Hossain A."/>
            <person name="Karabika E."/>
            <person name="Karaffa L."/>
            <person name="Karanyi Z."/>
            <person name="Krasevec N."/>
            <person name="Kuo A."/>
            <person name="Kusch H."/>
            <person name="LaButti K."/>
            <person name="Lagendijk E.L."/>
            <person name="Lapidus A."/>
            <person name="Levasseur A."/>
            <person name="Lindquist E."/>
            <person name="Lipzen A."/>
            <person name="Logrieco A.F."/>
            <person name="MacCabe A."/>
            <person name="Maekelae M.R."/>
            <person name="Malavazi I."/>
            <person name="Melin P."/>
            <person name="Meyer V."/>
            <person name="Mielnichuk N."/>
            <person name="Miskei M."/>
            <person name="Molnar A.P."/>
            <person name="Mule G."/>
            <person name="Ngan C.Y."/>
            <person name="Orejas M."/>
            <person name="Orosz E."/>
            <person name="Ouedraogo J.P."/>
            <person name="Overkamp K.M."/>
            <person name="Park H.-S."/>
            <person name="Perrone G."/>
            <person name="Piumi F."/>
            <person name="Punt P.J."/>
            <person name="Ram A.F."/>
            <person name="Ramon A."/>
            <person name="Rauscher S."/>
            <person name="Record E."/>
            <person name="Riano-Pachon D.M."/>
            <person name="Robert V."/>
            <person name="Roehrig J."/>
            <person name="Ruller R."/>
            <person name="Salamov A."/>
            <person name="Salih N.S."/>
            <person name="Samson R.A."/>
            <person name="Sandor E."/>
            <person name="Sanguinetti M."/>
            <person name="Schuetze T."/>
            <person name="Sepcic K."/>
            <person name="Shelest E."/>
            <person name="Sherlock G."/>
            <person name="Sophianopoulou V."/>
            <person name="Squina F.M."/>
            <person name="Sun H."/>
            <person name="Susca A."/>
            <person name="Todd R.B."/>
            <person name="Tsang A."/>
            <person name="Unkles S.E."/>
            <person name="van de Wiele N."/>
            <person name="van Rossen-Uffink D."/>
            <person name="Oliveira J.V."/>
            <person name="Vesth T.C."/>
            <person name="Visser J."/>
            <person name="Yu J.-H."/>
            <person name="Zhou M."/>
            <person name="Andersen M.R."/>
            <person name="Archer D.B."/>
            <person name="Baker S.E."/>
            <person name="Benoit I."/>
            <person name="Brakhage A.A."/>
            <person name="Braus G.H."/>
            <person name="Fischer R."/>
            <person name="Frisvad J.C."/>
            <person name="Goldman G.H."/>
            <person name="Houbraken J."/>
            <person name="Oakley B."/>
            <person name="Pocsi I."/>
            <person name="Scazzocchio C."/>
            <person name="Seiboth B."/>
            <person name="vanKuyk P.A."/>
            <person name="Wortman J."/>
            <person name="Dyer P.S."/>
            <person name="Grigoriev I.V."/>
        </authorList>
    </citation>
    <scope>NUCLEOTIDE SEQUENCE [LARGE SCALE GENOMIC DNA]</scope>
    <source>
        <strain evidence="3">CBS 506.65</strain>
    </source>
</reference>
<evidence type="ECO:0000313" key="2">
    <source>
        <dbReference type="EMBL" id="OJJ44873.1"/>
    </source>
</evidence>
<accession>A0A1L9SCK1</accession>
<dbReference type="AlphaFoldDB" id="A0A1L9SCK1"/>
<proteinExistence type="predicted"/>